<reference evidence="2" key="2">
    <citation type="submission" date="2022-08" db="UniProtKB">
        <authorList>
            <consortium name="EnsemblMetazoa"/>
        </authorList>
    </citation>
    <scope>IDENTIFICATION</scope>
    <source>
        <strain evidence="2">STECLA/ALBI9_A</strain>
    </source>
</reference>
<proteinExistence type="predicted"/>
<keyword evidence="3" id="KW-1185">Reference proteome</keyword>
<reference evidence="2 3" key="1">
    <citation type="journal article" date="2017" name="G3 (Bethesda)">
        <title>The Physical Genome Mapping of Anopheles albimanus Corrected Scaffold Misassemblies and Identified Interarm Rearrangements in Genus Anopheles.</title>
        <authorList>
            <person name="Artemov G.N."/>
            <person name="Peery A.N."/>
            <person name="Jiang X."/>
            <person name="Tu Z."/>
            <person name="Stegniy V.N."/>
            <person name="Sharakhova M.V."/>
            <person name="Sharakhov I.V."/>
        </authorList>
    </citation>
    <scope>NUCLEOTIDE SEQUENCE [LARGE SCALE GENOMIC DNA]</scope>
    <source>
        <strain evidence="2 3">ALBI9_A</strain>
    </source>
</reference>
<sequence>MHFWIRCHCFQPAHHQPARGPLLLLLLLLLLPCTSSSYSRPVLPFGCHFCGCIRMRFICSVFASFRLNAAHGAAHAPLPFGLCCRSVLYSKTHSLALSLSHTHTHTLSVSISILFPSPPIAIDILLELKRAGRVLPRQPGMVGINFMLPEANRGVERDERAGERASER</sequence>
<dbReference type="AlphaFoldDB" id="A0A8W7JW47"/>
<accession>A0A8W7JW47</accession>
<evidence type="ECO:0008006" key="4">
    <source>
        <dbReference type="Google" id="ProtNLM"/>
    </source>
</evidence>
<keyword evidence="1" id="KW-0732">Signal</keyword>
<dbReference type="EnsemblMetazoa" id="AALB008287-RA">
    <property type="protein sequence ID" value="AALB008287-PA"/>
    <property type="gene ID" value="AALB008287"/>
</dbReference>
<evidence type="ECO:0000313" key="2">
    <source>
        <dbReference type="EnsemblMetazoa" id="AALB008287-PA"/>
    </source>
</evidence>
<evidence type="ECO:0000256" key="1">
    <source>
        <dbReference type="SAM" id="SignalP"/>
    </source>
</evidence>
<name>A0A8W7JW47_ANOAL</name>
<evidence type="ECO:0000313" key="3">
    <source>
        <dbReference type="Proteomes" id="UP000069272"/>
    </source>
</evidence>
<feature type="signal peptide" evidence="1">
    <location>
        <begin position="1"/>
        <end position="36"/>
    </location>
</feature>
<protein>
    <recommendedName>
        <fullName evidence="4">Secreted protein</fullName>
    </recommendedName>
</protein>
<organism evidence="2 3">
    <name type="scientific">Anopheles albimanus</name>
    <name type="common">New world malaria mosquito</name>
    <dbReference type="NCBI Taxonomy" id="7167"/>
    <lineage>
        <taxon>Eukaryota</taxon>
        <taxon>Metazoa</taxon>
        <taxon>Ecdysozoa</taxon>
        <taxon>Arthropoda</taxon>
        <taxon>Hexapoda</taxon>
        <taxon>Insecta</taxon>
        <taxon>Pterygota</taxon>
        <taxon>Neoptera</taxon>
        <taxon>Endopterygota</taxon>
        <taxon>Diptera</taxon>
        <taxon>Nematocera</taxon>
        <taxon>Culicoidea</taxon>
        <taxon>Culicidae</taxon>
        <taxon>Anophelinae</taxon>
        <taxon>Anopheles</taxon>
    </lineage>
</organism>
<feature type="chain" id="PRO_5036469496" description="Secreted protein" evidence="1">
    <location>
        <begin position="37"/>
        <end position="168"/>
    </location>
</feature>
<dbReference type="Proteomes" id="UP000069272">
    <property type="component" value="Chromosome 2R"/>
</dbReference>